<reference evidence="1 2" key="1">
    <citation type="submission" date="2024-09" db="EMBL/GenBank/DDBJ databases">
        <title>Floridaenema gen nov. (Aerosakkonemataceae, Aerosakkonematales ord. nov., Cyanobacteria) from benthic tropical and subtropical fresh waters, with the description of four new species.</title>
        <authorList>
            <person name="Moretto J.A."/>
            <person name="Berthold D.E."/>
            <person name="Lefler F.W."/>
            <person name="Huang I.-S."/>
            <person name="Laughinghouse H. IV."/>
        </authorList>
    </citation>
    <scope>NUCLEOTIDE SEQUENCE [LARGE SCALE GENOMIC DNA]</scope>
    <source>
        <strain evidence="1 2">BLCC-F50</strain>
    </source>
</reference>
<comment type="caution">
    <text evidence="1">The sequence shown here is derived from an EMBL/GenBank/DDBJ whole genome shotgun (WGS) entry which is preliminary data.</text>
</comment>
<evidence type="ECO:0000313" key="2">
    <source>
        <dbReference type="Proteomes" id="UP001576784"/>
    </source>
</evidence>
<dbReference type="Proteomes" id="UP001576784">
    <property type="component" value="Unassembled WGS sequence"/>
</dbReference>
<organism evidence="1 2">
    <name type="scientific">Floridaenema flaviceps BLCC-F50</name>
    <dbReference type="NCBI Taxonomy" id="3153642"/>
    <lineage>
        <taxon>Bacteria</taxon>
        <taxon>Bacillati</taxon>
        <taxon>Cyanobacteriota</taxon>
        <taxon>Cyanophyceae</taxon>
        <taxon>Oscillatoriophycideae</taxon>
        <taxon>Aerosakkonematales</taxon>
        <taxon>Aerosakkonemataceae</taxon>
        <taxon>Floridanema</taxon>
        <taxon>Floridanema flaviceps</taxon>
    </lineage>
</organism>
<accession>A0ABV4XPU7</accession>
<name>A0ABV4XPU7_9CYAN</name>
<dbReference type="EMBL" id="JBHFNR010000083">
    <property type="protein sequence ID" value="MFB2893725.1"/>
    <property type="molecule type" value="Genomic_DNA"/>
</dbReference>
<evidence type="ECO:0000313" key="1">
    <source>
        <dbReference type="EMBL" id="MFB2893725.1"/>
    </source>
</evidence>
<proteinExistence type="predicted"/>
<sequence length="58" mass="6818">MAVGTRHHKYFGQRLNLNHAVSLQLKILITELFLKIGDKKCDRILSKWEVRSHFNLSL</sequence>
<keyword evidence="2" id="KW-1185">Reference proteome</keyword>
<gene>
    <name evidence="1" type="ORF">ACE1CI_12505</name>
</gene>
<dbReference type="RefSeq" id="WP_413263382.1">
    <property type="nucleotide sequence ID" value="NZ_JBHFNR010000083.1"/>
</dbReference>
<protein>
    <recommendedName>
        <fullName evidence="3">Ribosomal protein L20</fullName>
    </recommendedName>
</protein>
<evidence type="ECO:0008006" key="3">
    <source>
        <dbReference type="Google" id="ProtNLM"/>
    </source>
</evidence>